<dbReference type="CDD" id="cd00712">
    <property type="entry name" value="AsnB"/>
    <property type="match status" value="1"/>
</dbReference>
<dbReference type="Pfam" id="PF13537">
    <property type="entry name" value="GATase_7"/>
    <property type="match status" value="1"/>
</dbReference>
<evidence type="ECO:0000256" key="8">
    <source>
        <dbReference type="ARBA" id="ARBA00048741"/>
    </source>
</evidence>
<evidence type="ECO:0000313" key="10">
    <source>
        <dbReference type="EMBL" id="AKJ11779.1"/>
    </source>
</evidence>
<evidence type="ECO:0000256" key="4">
    <source>
        <dbReference type="ARBA" id="ARBA00022741"/>
    </source>
</evidence>
<dbReference type="InterPro" id="IPR033738">
    <property type="entry name" value="AsnB_N"/>
</dbReference>
<comment type="pathway">
    <text evidence="1">Amino-acid biosynthesis; L-asparagine biosynthesis; L-asparagine from L-aspartate (L-Gln route): step 1/1.</text>
</comment>
<evidence type="ECO:0000256" key="3">
    <source>
        <dbReference type="ARBA" id="ARBA00012737"/>
    </source>
</evidence>
<sequence length="608" mass="67522">MCGITGWASFHQDARTQAPVIEAMTATLTPRGPDAGGVWLGERAAIGHRRLAVIDLEGGVQPMPDRPGDPDIVLTYSGEVYNHHRLRARLRGLGHEFRTRSDTEVVLRAYTEWGEGVAEHLEGMFAFAVWDARAQRLLLVRDRLGVKPLFWAPVDGGLAFASEPKALFAHPEIRPRVDTDGLREAYSLLFNTGPTLWSGIREVEPGGLLVLDRDGIRARRYWQLRADVHEDDRDTAVERVRDLVGAAARGQLEADVPLCGLLSGGLDSTVLTALLAGELRRREGPDARIRSYAVDYSDQAERFTSDVLRTGHDAPYATEAGAFIGTAHSTVVLDPHALLDPGHRTAVVVARDSPIGVGDMDTSLYLLFGEIREHSTVALSGEAADEVFGGYPWFHDPRALAAGTFPWLLVTGDEAAMPLNPELGLRIGEFRQDTYRSALAAVPHADSETPAEHRQREMQHLSLTRWLRQLLHRKDRLSMARGLEVRVPYCDHRLVEYAFATPWALKSFDGREKSLLRAAGAGLAPDSVLYRPKNHYPATHHPDYNRGLQNLARDALATGQVRALTDETLVKPCLDTPPEQLQWGHRLRLERVVDLALWLDHYRPELAL</sequence>
<comment type="similarity">
    <text evidence="2">Belongs to the asparagine synthetase family.</text>
</comment>
<organism evidence="10 11">
    <name type="scientific">Streptomyces incarnatus</name>
    <dbReference type="NCBI Taxonomy" id="665007"/>
    <lineage>
        <taxon>Bacteria</taxon>
        <taxon>Bacillati</taxon>
        <taxon>Actinomycetota</taxon>
        <taxon>Actinomycetes</taxon>
        <taxon>Kitasatosporales</taxon>
        <taxon>Streptomycetaceae</taxon>
        <taxon>Streptomyces</taxon>
    </lineage>
</organism>
<proteinExistence type="inferred from homology"/>
<evidence type="ECO:0000256" key="2">
    <source>
        <dbReference type="ARBA" id="ARBA00005752"/>
    </source>
</evidence>
<dbReference type="SUPFAM" id="SSF52402">
    <property type="entry name" value="Adenine nucleotide alpha hydrolases-like"/>
    <property type="match status" value="1"/>
</dbReference>
<evidence type="ECO:0000259" key="9">
    <source>
        <dbReference type="PROSITE" id="PS51278"/>
    </source>
</evidence>
<evidence type="ECO:0000256" key="5">
    <source>
        <dbReference type="ARBA" id="ARBA00022840"/>
    </source>
</evidence>
<accession>A0ABM5TLE7</accession>
<evidence type="ECO:0000256" key="7">
    <source>
        <dbReference type="ARBA" id="ARBA00022962"/>
    </source>
</evidence>
<dbReference type="Proteomes" id="UP000035366">
    <property type="component" value="Chromosome"/>
</dbReference>
<keyword evidence="11" id="KW-1185">Reference proteome</keyword>
<keyword evidence="5" id="KW-0067">ATP-binding</keyword>
<reference evidence="10 11" key="1">
    <citation type="journal article" date="2015" name="ISME J.">
        <title>Draft Genome Sequence of Streptomyces incarnatus NRRL8089, which Produces the Nucleoside Antibiotic Sinefungin.</title>
        <authorList>
            <person name="Oshima K."/>
            <person name="Hattori M."/>
            <person name="Shimizu H."/>
            <person name="Fukuda K."/>
            <person name="Nemoto M."/>
            <person name="Inagaki K."/>
            <person name="Tamura T."/>
        </authorList>
    </citation>
    <scope>NUCLEOTIDE SEQUENCE [LARGE SCALE GENOMIC DNA]</scope>
    <source>
        <strain evidence="10 11">NRRL 8089</strain>
    </source>
</reference>
<evidence type="ECO:0000256" key="1">
    <source>
        <dbReference type="ARBA" id="ARBA00005187"/>
    </source>
</evidence>
<evidence type="ECO:0000256" key="6">
    <source>
        <dbReference type="ARBA" id="ARBA00022888"/>
    </source>
</evidence>
<dbReference type="PIRSF" id="PIRSF001589">
    <property type="entry name" value="Asn_synthetase_glu-h"/>
    <property type="match status" value="1"/>
</dbReference>
<dbReference type="Pfam" id="PF00733">
    <property type="entry name" value="Asn_synthase"/>
    <property type="match status" value="1"/>
</dbReference>
<dbReference type="Gene3D" id="3.60.20.10">
    <property type="entry name" value="Glutamine Phosphoribosylpyrophosphate, subunit 1, domain 1"/>
    <property type="match status" value="1"/>
</dbReference>
<dbReference type="InterPro" id="IPR006426">
    <property type="entry name" value="Asn_synth_AEB"/>
</dbReference>
<dbReference type="PROSITE" id="PS51278">
    <property type="entry name" value="GATASE_TYPE_2"/>
    <property type="match status" value="1"/>
</dbReference>
<keyword evidence="4" id="KW-0547">Nucleotide-binding</keyword>
<dbReference type="Gene3D" id="3.40.50.620">
    <property type="entry name" value="HUPs"/>
    <property type="match status" value="1"/>
</dbReference>
<keyword evidence="6" id="KW-0028">Amino-acid biosynthesis</keyword>
<gene>
    <name evidence="10" type="ORF">ABB07_17565</name>
</gene>
<feature type="domain" description="Glutamine amidotransferase type-2" evidence="9">
    <location>
        <begin position="2"/>
        <end position="214"/>
    </location>
</feature>
<comment type="catalytic activity">
    <reaction evidence="8">
        <text>L-aspartate + L-glutamine + ATP + H2O = L-asparagine + L-glutamate + AMP + diphosphate + H(+)</text>
        <dbReference type="Rhea" id="RHEA:12228"/>
        <dbReference type="ChEBI" id="CHEBI:15377"/>
        <dbReference type="ChEBI" id="CHEBI:15378"/>
        <dbReference type="ChEBI" id="CHEBI:29985"/>
        <dbReference type="ChEBI" id="CHEBI:29991"/>
        <dbReference type="ChEBI" id="CHEBI:30616"/>
        <dbReference type="ChEBI" id="CHEBI:33019"/>
        <dbReference type="ChEBI" id="CHEBI:58048"/>
        <dbReference type="ChEBI" id="CHEBI:58359"/>
        <dbReference type="ChEBI" id="CHEBI:456215"/>
        <dbReference type="EC" id="6.3.5.4"/>
    </reaction>
</comment>
<dbReference type="InterPro" id="IPR014729">
    <property type="entry name" value="Rossmann-like_a/b/a_fold"/>
</dbReference>
<dbReference type="EMBL" id="CP011497">
    <property type="protein sequence ID" value="AKJ11779.1"/>
    <property type="molecule type" value="Genomic_DNA"/>
</dbReference>
<dbReference type="InterPro" id="IPR029055">
    <property type="entry name" value="Ntn_hydrolases_N"/>
</dbReference>
<dbReference type="PANTHER" id="PTHR43284">
    <property type="entry name" value="ASPARAGINE SYNTHETASE (GLUTAMINE-HYDROLYZING)"/>
    <property type="match status" value="1"/>
</dbReference>
<protein>
    <recommendedName>
        <fullName evidence="3">asparagine synthase (glutamine-hydrolyzing)</fullName>
        <ecNumber evidence="3">6.3.5.4</ecNumber>
    </recommendedName>
</protein>
<dbReference type="CDD" id="cd01991">
    <property type="entry name" value="Asn_synthase_B_C"/>
    <property type="match status" value="1"/>
</dbReference>
<dbReference type="InterPro" id="IPR051786">
    <property type="entry name" value="ASN_synthetase/amidase"/>
</dbReference>
<dbReference type="InterPro" id="IPR001962">
    <property type="entry name" value="Asn_synthase"/>
</dbReference>
<keyword evidence="6" id="KW-0061">Asparagine biosynthesis</keyword>
<evidence type="ECO:0000313" key="11">
    <source>
        <dbReference type="Proteomes" id="UP000035366"/>
    </source>
</evidence>
<dbReference type="PANTHER" id="PTHR43284:SF1">
    <property type="entry name" value="ASPARAGINE SYNTHETASE"/>
    <property type="match status" value="1"/>
</dbReference>
<keyword evidence="7" id="KW-0315">Glutamine amidotransferase</keyword>
<dbReference type="InterPro" id="IPR017932">
    <property type="entry name" value="GATase_2_dom"/>
</dbReference>
<name>A0ABM5TLE7_9ACTN</name>
<dbReference type="RefSeq" id="WP_208899626.1">
    <property type="nucleotide sequence ID" value="NZ_CP011497.1"/>
</dbReference>
<dbReference type="NCBIfam" id="TIGR01536">
    <property type="entry name" value="asn_synth_AEB"/>
    <property type="match status" value="1"/>
</dbReference>
<dbReference type="SUPFAM" id="SSF56235">
    <property type="entry name" value="N-terminal nucleophile aminohydrolases (Ntn hydrolases)"/>
    <property type="match status" value="1"/>
</dbReference>
<dbReference type="EC" id="6.3.5.4" evidence="3"/>